<proteinExistence type="predicted"/>
<comment type="caution">
    <text evidence="2">The sequence shown here is derived from an EMBL/GenBank/DDBJ whole genome shotgun (WGS) entry which is preliminary data.</text>
</comment>
<accession>A0A8J7IEH2</accession>
<organism evidence="2 3">
    <name type="scientific">Dendronalium phyllosphericum CENA369</name>
    <dbReference type="NCBI Taxonomy" id="1725256"/>
    <lineage>
        <taxon>Bacteria</taxon>
        <taxon>Bacillati</taxon>
        <taxon>Cyanobacteriota</taxon>
        <taxon>Cyanophyceae</taxon>
        <taxon>Nostocales</taxon>
        <taxon>Nostocaceae</taxon>
        <taxon>Dendronalium</taxon>
        <taxon>Dendronalium phyllosphericum</taxon>
    </lineage>
</organism>
<dbReference type="AlphaFoldDB" id="A0A8J7IEH2"/>
<gene>
    <name evidence="2" type="ORF">I8752_29160</name>
</gene>
<feature type="region of interest" description="Disordered" evidence="1">
    <location>
        <begin position="1"/>
        <end position="38"/>
    </location>
</feature>
<evidence type="ECO:0000256" key="1">
    <source>
        <dbReference type="SAM" id="MobiDB-lite"/>
    </source>
</evidence>
<feature type="compositionally biased region" description="Polar residues" evidence="1">
    <location>
        <begin position="11"/>
        <end position="36"/>
    </location>
</feature>
<evidence type="ECO:0000313" key="2">
    <source>
        <dbReference type="EMBL" id="MBH8576980.1"/>
    </source>
</evidence>
<name>A0A8J7IEH2_9NOST</name>
<evidence type="ECO:0000313" key="3">
    <source>
        <dbReference type="Proteomes" id="UP000662314"/>
    </source>
</evidence>
<keyword evidence="3" id="KW-1185">Reference proteome</keyword>
<sequence length="169" mass="18106">MKLWLEDGSLTDKSSNGNNATPVGSNSPTVVNSTSGKPALKWDGSGTQELQVSPFLGSATGATLYCVFTASNGNYNLVRTANLDDYWRFVSGAGYFGTFRNGRFEGYPNSMPSSGSHLISIHADTNSYEVLLDNVSLGSQSSTFTPGDRFRIVSNDKAFSGDIGIIFDF</sequence>
<reference evidence="2 3" key="1">
    <citation type="journal article" date="2021" name="Int. J. Syst. Evol. Microbiol.">
        <title>Amazonocrinis nigriterrae gen. nov., sp. nov., Atlanticothrix silvestris gen. nov., sp. nov. and Dendronalium phyllosphericum gen. nov., sp. nov., nostocacean cyanobacteria from Brazilian environments.</title>
        <authorList>
            <person name="Alvarenga D.O."/>
            <person name="Andreote A.P.D."/>
            <person name="Branco L.H.Z."/>
            <person name="Delbaje E."/>
            <person name="Cruz R.B."/>
            <person name="Varani A.M."/>
            <person name="Fiore M.F."/>
        </authorList>
    </citation>
    <scope>NUCLEOTIDE SEQUENCE [LARGE SCALE GENOMIC DNA]</scope>
    <source>
        <strain evidence="2 3">CENA369</strain>
    </source>
</reference>
<dbReference type="Proteomes" id="UP000662314">
    <property type="component" value="Unassembled WGS sequence"/>
</dbReference>
<dbReference type="EMBL" id="JAECZA010000246">
    <property type="protein sequence ID" value="MBH8576980.1"/>
    <property type="molecule type" value="Genomic_DNA"/>
</dbReference>
<protein>
    <submittedName>
        <fullName evidence="2">Uncharacterized protein</fullName>
    </submittedName>
</protein>
<dbReference type="RefSeq" id="WP_214435700.1">
    <property type="nucleotide sequence ID" value="NZ_CAWPUQ010000175.1"/>
</dbReference>